<dbReference type="AlphaFoldDB" id="A0A9Q9ME00"/>
<dbReference type="EMBL" id="CP073767">
    <property type="protein sequence ID" value="UWZ50860.1"/>
    <property type="molecule type" value="Genomic_DNA"/>
</dbReference>
<keyword evidence="2" id="KW-1133">Transmembrane helix</keyword>
<evidence type="ECO:0000313" key="3">
    <source>
        <dbReference type="EMBL" id="UWZ50860.1"/>
    </source>
</evidence>
<protein>
    <submittedName>
        <fullName evidence="3">Uncharacterized protein</fullName>
    </submittedName>
</protein>
<accession>A0A9Q9ME00</accession>
<keyword evidence="2" id="KW-0812">Transmembrane</keyword>
<reference evidence="3" key="1">
    <citation type="submission" date="2021-04" db="EMBL/GenBank/DDBJ databases">
        <title>Dactylosporangium aurantiacum NRRL B-8018 full assembly.</title>
        <authorList>
            <person name="Hartkoorn R.C."/>
            <person name="Beaudoing E."/>
            <person name="Hot D."/>
        </authorList>
    </citation>
    <scope>NUCLEOTIDE SEQUENCE</scope>
    <source>
        <strain evidence="3">NRRL B-8018</strain>
    </source>
</reference>
<dbReference type="RefSeq" id="WP_033358147.1">
    <property type="nucleotide sequence ID" value="NZ_CP073767.1"/>
</dbReference>
<feature type="transmembrane region" description="Helical" evidence="2">
    <location>
        <begin position="59"/>
        <end position="77"/>
    </location>
</feature>
<proteinExistence type="predicted"/>
<evidence type="ECO:0000313" key="4">
    <source>
        <dbReference type="Proteomes" id="UP001058003"/>
    </source>
</evidence>
<name>A0A9Q9ME00_9ACTN</name>
<evidence type="ECO:0000256" key="2">
    <source>
        <dbReference type="SAM" id="Phobius"/>
    </source>
</evidence>
<keyword evidence="4" id="KW-1185">Reference proteome</keyword>
<dbReference type="KEGG" id="daur:Daura_29090"/>
<feature type="compositionally biased region" description="Low complexity" evidence="1">
    <location>
        <begin position="120"/>
        <end position="132"/>
    </location>
</feature>
<feature type="transmembrane region" description="Helical" evidence="2">
    <location>
        <begin position="26"/>
        <end position="47"/>
    </location>
</feature>
<feature type="region of interest" description="Disordered" evidence="1">
    <location>
        <begin position="120"/>
        <end position="139"/>
    </location>
</feature>
<gene>
    <name evidence="3" type="ORF">Daura_29090</name>
</gene>
<evidence type="ECO:0000256" key="1">
    <source>
        <dbReference type="SAM" id="MobiDB-lite"/>
    </source>
</evidence>
<dbReference type="Proteomes" id="UP001058003">
    <property type="component" value="Chromosome"/>
</dbReference>
<feature type="transmembrane region" description="Helical" evidence="2">
    <location>
        <begin position="97"/>
        <end position="115"/>
    </location>
</feature>
<organism evidence="3 4">
    <name type="scientific">Dactylosporangium aurantiacum</name>
    <dbReference type="NCBI Taxonomy" id="35754"/>
    <lineage>
        <taxon>Bacteria</taxon>
        <taxon>Bacillati</taxon>
        <taxon>Actinomycetota</taxon>
        <taxon>Actinomycetes</taxon>
        <taxon>Micromonosporales</taxon>
        <taxon>Micromonosporaceae</taxon>
        <taxon>Dactylosporangium</taxon>
    </lineage>
</organism>
<keyword evidence="2" id="KW-0472">Membrane</keyword>
<sequence>MAGCAGFVAAAASLSAGDGDNDPLVLLGNLAGLVVTIPLLLTVRRVVLGRRPGRLRRALRWTVAVIAMPVLGVPKLLEGLYRYADTLFEPDPRRYAIEPSVLGTVVAALVLAAFLGRRPTAAPPSTAAGGAAHCSADGG</sequence>